<dbReference type="InterPro" id="IPR024705">
    <property type="entry name" value="Ssp411"/>
</dbReference>
<evidence type="ECO:0000313" key="3">
    <source>
        <dbReference type="EMBL" id="CAJ0585696.1"/>
    </source>
</evidence>
<dbReference type="SUPFAM" id="SSF52833">
    <property type="entry name" value="Thioredoxin-like"/>
    <property type="match status" value="1"/>
</dbReference>
<dbReference type="InterPro" id="IPR036249">
    <property type="entry name" value="Thioredoxin-like_sf"/>
</dbReference>
<dbReference type="PANTHER" id="PTHR42899:SF1">
    <property type="entry name" value="SPERMATOGENESIS-ASSOCIATED PROTEIN 20"/>
    <property type="match status" value="1"/>
</dbReference>
<keyword evidence="1" id="KW-0479">Metal-binding</keyword>
<evidence type="ECO:0000256" key="1">
    <source>
        <dbReference type="PIRSR" id="PIRSR605301-1"/>
    </source>
</evidence>
<gene>
    <name evidence="3" type="ORF">MSPICULIGERA_LOCUS23708</name>
</gene>
<dbReference type="Gene3D" id="1.50.10.10">
    <property type="match status" value="1"/>
</dbReference>
<name>A0AA36GB00_9BILA</name>
<dbReference type="PIRSF" id="PIRSF006402">
    <property type="entry name" value="UCP006402_thioredoxin"/>
    <property type="match status" value="1"/>
</dbReference>
<dbReference type="SUPFAM" id="SSF101152">
    <property type="entry name" value="Mob1/phocein"/>
    <property type="match status" value="1"/>
</dbReference>
<dbReference type="Gene3D" id="1.20.140.30">
    <property type="entry name" value="MOB kinase activator"/>
    <property type="match status" value="1"/>
</dbReference>
<dbReference type="InterPro" id="IPR004879">
    <property type="entry name" value="Ssp411-like_TRX"/>
</dbReference>
<dbReference type="EMBL" id="CATQJA010002706">
    <property type="protein sequence ID" value="CAJ0585696.1"/>
    <property type="molecule type" value="Genomic_DNA"/>
</dbReference>
<dbReference type="Gene3D" id="3.40.30.10">
    <property type="entry name" value="Glutaredoxin"/>
    <property type="match status" value="1"/>
</dbReference>
<feature type="non-terminal residue" evidence="3">
    <location>
        <position position="1"/>
    </location>
</feature>
<keyword evidence="4" id="KW-1185">Reference proteome</keyword>
<dbReference type="SMART" id="SM01388">
    <property type="entry name" value="Mob1_phocein"/>
    <property type="match status" value="1"/>
</dbReference>
<dbReference type="InterPro" id="IPR005301">
    <property type="entry name" value="MOB_kinase_act_fam"/>
</dbReference>
<feature type="binding site" evidence="1">
    <location>
        <position position="94"/>
    </location>
    <ligand>
        <name>Zn(2+)</name>
        <dbReference type="ChEBI" id="CHEBI:29105"/>
    </ligand>
</feature>
<dbReference type="SUPFAM" id="SSF48208">
    <property type="entry name" value="Six-hairpin glycosidases"/>
    <property type="match status" value="1"/>
</dbReference>
<dbReference type="AlphaFoldDB" id="A0AA36GB00"/>
<dbReference type="GO" id="GO:0005975">
    <property type="term" value="P:carbohydrate metabolic process"/>
    <property type="evidence" value="ECO:0007669"/>
    <property type="project" value="InterPro"/>
</dbReference>
<comment type="caution">
    <text evidence="3">The sequence shown here is derived from an EMBL/GenBank/DDBJ whole genome shotgun (WGS) entry which is preliminary data.</text>
</comment>
<dbReference type="Pfam" id="PF03637">
    <property type="entry name" value="Mob1_phocein"/>
    <property type="match status" value="1"/>
</dbReference>
<sequence>MDCQTLGSGNLRDAVRLPKGEDINEWLAVNIADLSNQQTLHTTAPMYISYLLTGIQEQLDDETIFPSQLGKPFPADFISICEGIMCQLFRVFAHVYHAHLNEVNKLSAGIGYSTCHWCHVMEKESFENEHIAKFLNENFVSIKVDREERPDVDRMYMNFIQATTGSGGWPMSVFLTPALAPFVGGTYFPPTGSPFRPGFSNLLMTIAKAWQEDPTGIVEQGDQIVRELKRSLLATEKLDEKPAPAAAQAATYDYLAKKFDKTYAGFGGGPKFPKPVDLDLLIQLAVKYPANPHYDKAVEMLDKTLYAMDRGGIHDHIGKGFHRYAVDAEWHVPHFEKMLYDQAQLLATYSQWHQLTGKYEHVIKDIIEYVDANLTHESGGFYSAEDADSLPEEGATHKKEGAFCVWKLSEVQEVLKNWKAGEHPLADVIQMYYNIEDSGNVAPDSDPHGELKGLNVLIVRHPDAEVAEAFGLNDGELKAAISEAKSFLFQRRALRPKPHLDSKIVTCWQGLMLSGLSKAFITLKDPAILERALKNVEFIKQHLITENGDLRRAAYRGDDGQLAQIEHPVPAFSEDYAFVIQGLLDLYQVTFDEKHLEMAVNLEEHLDSNYWDEEGGGYTVGSKTASDGPAMKVIDDNDGAEPCSTSVALCNLVRLAELLEDDKYKQKALAIAGRYASRIKKFPFVLPKILAGYERLIEQDSVKIVIVGPRDDPRTKTFIDYVQGVHVLNKEVIFLDPANKDNSWLLKNSPRFKDYLKGADKPVVHICKGTACLKPVTSGEELKGELDKLKSKIVFETEGAAQSSKAEPLAADVPKL</sequence>
<organism evidence="3 4">
    <name type="scientific">Mesorhabditis spiculigera</name>
    <dbReference type="NCBI Taxonomy" id="96644"/>
    <lineage>
        <taxon>Eukaryota</taxon>
        <taxon>Metazoa</taxon>
        <taxon>Ecdysozoa</taxon>
        <taxon>Nematoda</taxon>
        <taxon>Chromadorea</taxon>
        <taxon>Rhabditida</taxon>
        <taxon>Rhabditina</taxon>
        <taxon>Rhabditomorpha</taxon>
        <taxon>Rhabditoidea</taxon>
        <taxon>Rhabditidae</taxon>
        <taxon>Mesorhabditinae</taxon>
        <taxon>Mesorhabditis</taxon>
    </lineage>
</organism>
<evidence type="ECO:0000259" key="2">
    <source>
        <dbReference type="Pfam" id="PF03190"/>
    </source>
</evidence>
<accession>A0AA36GB00</accession>
<dbReference type="Pfam" id="PF03190">
    <property type="entry name" value="Thioredox_DsbH"/>
    <property type="match status" value="1"/>
</dbReference>
<dbReference type="Proteomes" id="UP001177023">
    <property type="component" value="Unassembled WGS sequence"/>
</dbReference>
<protein>
    <recommendedName>
        <fullName evidence="2">Spermatogenesis-associated protein 20-like TRX domain-containing protein</fullName>
    </recommendedName>
</protein>
<keyword evidence="1" id="KW-0862">Zinc</keyword>
<dbReference type="PANTHER" id="PTHR42899">
    <property type="entry name" value="SPERMATOGENESIS-ASSOCIATED PROTEIN 20"/>
    <property type="match status" value="1"/>
</dbReference>
<reference evidence="3" key="1">
    <citation type="submission" date="2023-06" db="EMBL/GenBank/DDBJ databases">
        <authorList>
            <person name="Delattre M."/>
        </authorList>
    </citation>
    <scope>NUCLEOTIDE SEQUENCE</scope>
    <source>
        <strain evidence="3">AF72</strain>
    </source>
</reference>
<feature type="domain" description="Spermatogenesis-associated protein 20-like TRX" evidence="2">
    <location>
        <begin position="109"/>
        <end position="228"/>
    </location>
</feature>
<dbReference type="InterPro" id="IPR012341">
    <property type="entry name" value="6hp_glycosidase-like_sf"/>
</dbReference>
<dbReference type="InterPro" id="IPR036703">
    <property type="entry name" value="MOB_kinase_act_sf"/>
</dbReference>
<proteinExistence type="predicted"/>
<dbReference type="CDD" id="cd02955">
    <property type="entry name" value="SSP411"/>
    <property type="match status" value="1"/>
</dbReference>
<feature type="binding site" evidence="1">
    <location>
        <position position="99"/>
    </location>
    <ligand>
        <name>Zn(2+)</name>
        <dbReference type="ChEBI" id="CHEBI:29105"/>
    </ligand>
</feature>
<dbReference type="InterPro" id="IPR008928">
    <property type="entry name" value="6-hairpin_glycosidase_sf"/>
</dbReference>
<evidence type="ECO:0000313" key="4">
    <source>
        <dbReference type="Proteomes" id="UP001177023"/>
    </source>
</evidence>